<reference evidence="2" key="4">
    <citation type="submission" date="2019-03" db="UniProtKB">
        <authorList>
            <consortium name="EnsemblPlants"/>
        </authorList>
    </citation>
    <scope>IDENTIFICATION</scope>
</reference>
<feature type="region of interest" description="Disordered" evidence="1">
    <location>
        <begin position="1"/>
        <end position="21"/>
    </location>
</feature>
<reference evidence="3" key="2">
    <citation type="journal article" date="2017" name="Nat. Plants">
        <title>The Aegilops tauschii genome reveals multiple impacts of transposons.</title>
        <authorList>
            <person name="Zhao G."/>
            <person name="Zou C."/>
            <person name="Li K."/>
            <person name="Wang K."/>
            <person name="Li T."/>
            <person name="Gao L."/>
            <person name="Zhang X."/>
            <person name="Wang H."/>
            <person name="Yang Z."/>
            <person name="Liu X."/>
            <person name="Jiang W."/>
            <person name="Mao L."/>
            <person name="Kong X."/>
            <person name="Jiao Y."/>
            <person name="Jia J."/>
        </authorList>
    </citation>
    <scope>NUCLEOTIDE SEQUENCE [LARGE SCALE GENOMIC DNA]</scope>
    <source>
        <strain evidence="3">cv. AL8/78</strain>
    </source>
</reference>
<evidence type="ECO:0000313" key="2">
    <source>
        <dbReference type="EnsemblPlants" id="AET4Gv20522700.1"/>
    </source>
</evidence>
<organism evidence="2 3">
    <name type="scientific">Aegilops tauschii subsp. strangulata</name>
    <name type="common">Goatgrass</name>
    <dbReference type="NCBI Taxonomy" id="200361"/>
    <lineage>
        <taxon>Eukaryota</taxon>
        <taxon>Viridiplantae</taxon>
        <taxon>Streptophyta</taxon>
        <taxon>Embryophyta</taxon>
        <taxon>Tracheophyta</taxon>
        <taxon>Spermatophyta</taxon>
        <taxon>Magnoliopsida</taxon>
        <taxon>Liliopsida</taxon>
        <taxon>Poales</taxon>
        <taxon>Poaceae</taxon>
        <taxon>BOP clade</taxon>
        <taxon>Pooideae</taxon>
        <taxon>Triticodae</taxon>
        <taxon>Triticeae</taxon>
        <taxon>Triticinae</taxon>
        <taxon>Aegilops</taxon>
    </lineage>
</organism>
<feature type="compositionally biased region" description="Basic and acidic residues" evidence="1">
    <location>
        <begin position="9"/>
        <end position="21"/>
    </location>
</feature>
<evidence type="ECO:0000256" key="1">
    <source>
        <dbReference type="SAM" id="MobiDB-lite"/>
    </source>
</evidence>
<evidence type="ECO:0000313" key="3">
    <source>
        <dbReference type="Proteomes" id="UP000015105"/>
    </source>
</evidence>
<reference evidence="2" key="5">
    <citation type="journal article" date="2021" name="G3 (Bethesda)">
        <title>Aegilops tauschii genome assembly Aet v5.0 features greater sequence contiguity and improved annotation.</title>
        <authorList>
            <person name="Wang L."/>
            <person name="Zhu T."/>
            <person name="Rodriguez J.C."/>
            <person name="Deal K.R."/>
            <person name="Dubcovsky J."/>
            <person name="McGuire P.E."/>
            <person name="Lux T."/>
            <person name="Spannagl M."/>
            <person name="Mayer K.F.X."/>
            <person name="Baldrich P."/>
            <person name="Meyers B.C."/>
            <person name="Huo N."/>
            <person name="Gu Y.Q."/>
            <person name="Zhou H."/>
            <person name="Devos K.M."/>
            <person name="Bennetzen J.L."/>
            <person name="Unver T."/>
            <person name="Budak H."/>
            <person name="Gulick P.J."/>
            <person name="Galiba G."/>
            <person name="Kalapos B."/>
            <person name="Nelson D.R."/>
            <person name="Li P."/>
            <person name="You F.M."/>
            <person name="Luo M.C."/>
            <person name="Dvorak J."/>
        </authorList>
    </citation>
    <scope>NUCLEOTIDE SEQUENCE [LARGE SCALE GENOMIC DNA]</scope>
    <source>
        <strain evidence="2">cv. AL8/78</strain>
    </source>
</reference>
<name>A0A453ICW8_AEGTS</name>
<dbReference type="STRING" id="200361.A0A453ICW8"/>
<dbReference type="AlphaFoldDB" id="A0A453ICW8"/>
<accession>A0A453ICW8</accession>
<sequence>YALQIRRSSKTESKRTRKPSGRELHKLGGLLRGLGRLLGLLALLLRGPLGEEHRVDLGDHTAVRDGDARQQLSELLVVPDGEQQVARDNAALLVVLGGVSGELQQLGGEVLEDGGEVDGGAGAHALGVAALLEVAPDAADGELEPGLDGPRHRLLPGAAGLAPGR</sequence>
<protein>
    <submittedName>
        <fullName evidence="2">Uncharacterized protein</fullName>
    </submittedName>
</protein>
<dbReference type="Proteomes" id="UP000015105">
    <property type="component" value="Chromosome 4D"/>
</dbReference>
<feature type="region of interest" description="Disordered" evidence="1">
    <location>
        <begin position="140"/>
        <end position="165"/>
    </location>
</feature>
<keyword evidence="3" id="KW-1185">Reference proteome</keyword>
<proteinExistence type="predicted"/>
<dbReference type="Gramene" id="AET4Gv20522700.1">
    <property type="protein sequence ID" value="AET4Gv20522700.1"/>
    <property type="gene ID" value="AET4Gv20522700"/>
</dbReference>
<reference evidence="2" key="3">
    <citation type="journal article" date="2017" name="Nature">
        <title>Genome sequence of the progenitor of the wheat D genome Aegilops tauschii.</title>
        <authorList>
            <person name="Luo M.C."/>
            <person name="Gu Y.Q."/>
            <person name="Puiu D."/>
            <person name="Wang H."/>
            <person name="Twardziok S.O."/>
            <person name="Deal K.R."/>
            <person name="Huo N."/>
            <person name="Zhu T."/>
            <person name="Wang L."/>
            <person name="Wang Y."/>
            <person name="McGuire P.E."/>
            <person name="Liu S."/>
            <person name="Long H."/>
            <person name="Ramasamy R.K."/>
            <person name="Rodriguez J.C."/>
            <person name="Van S.L."/>
            <person name="Yuan L."/>
            <person name="Wang Z."/>
            <person name="Xia Z."/>
            <person name="Xiao L."/>
            <person name="Anderson O.D."/>
            <person name="Ouyang S."/>
            <person name="Liang Y."/>
            <person name="Zimin A.V."/>
            <person name="Pertea G."/>
            <person name="Qi P."/>
            <person name="Bennetzen J.L."/>
            <person name="Dai X."/>
            <person name="Dawson M.W."/>
            <person name="Muller H.G."/>
            <person name="Kugler K."/>
            <person name="Rivarola-Duarte L."/>
            <person name="Spannagl M."/>
            <person name="Mayer K.F.X."/>
            <person name="Lu F.H."/>
            <person name="Bevan M.W."/>
            <person name="Leroy P."/>
            <person name="Li P."/>
            <person name="You F.M."/>
            <person name="Sun Q."/>
            <person name="Liu Z."/>
            <person name="Lyons E."/>
            <person name="Wicker T."/>
            <person name="Salzberg S.L."/>
            <person name="Devos K.M."/>
            <person name="Dvorak J."/>
        </authorList>
    </citation>
    <scope>NUCLEOTIDE SEQUENCE [LARGE SCALE GENOMIC DNA]</scope>
    <source>
        <strain evidence="2">cv. AL8/78</strain>
    </source>
</reference>
<reference evidence="3" key="1">
    <citation type="journal article" date="2014" name="Science">
        <title>Ancient hybridizations among the ancestral genomes of bread wheat.</title>
        <authorList>
            <consortium name="International Wheat Genome Sequencing Consortium,"/>
            <person name="Marcussen T."/>
            <person name="Sandve S.R."/>
            <person name="Heier L."/>
            <person name="Spannagl M."/>
            <person name="Pfeifer M."/>
            <person name="Jakobsen K.S."/>
            <person name="Wulff B.B."/>
            <person name="Steuernagel B."/>
            <person name="Mayer K.F."/>
            <person name="Olsen O.A."/>
        </authorList>
    </citation>
    <scope>NUCLEOTIDE SEQUENCE [LARGE SCALE GENOMIC DNA]</scope>
    <source>
        <strain evidence="3">cv. AL8/78</strain>
    </source>
</reference>
<dbReference type="EnsemblPlants" id="AET4Gv20522700.1">
    <property type="protein sequence ID" value="AET4Gv20522700.1"/>
    <property type="gene ID" value="AET4Gv20522700"/>
</dbReference>